<dbReference type="EMBL" id="JBGBPQ010000012">
    <property type="protein sequence ID" value="KAL1514626.1"/>
    <property type="molecule type" value="Genomic_DNA"/>
</dbReference>
<name>A0AB34J7E2_PRYPA</name>
<feature type="region of interest" description="Disordered" evidence="3">
    <location>
        <begin position="497"/>
        <end position="516"/>
    </location>
</feature>
<dbReference type="InterPro" id="IPR039226">
    <property type="entry name" value="Ski3/TTC37"/>
</dbReference>
<dbReference type="PANTHER" id="PTHR15704">
    <property type="entry name" value="SUPERKILLER 3 PROTEIN-RELATED"/>
    <property type="match status" value="1"/>
</dbReference>
<evidence type="ECO:0000256" key="2">
    <source>
        <dbReference type="ARBA" id="ARBA00022803"/>
    </source>
</evidence>
<dbReference type="GO" id="GO:0006401">
    <property type="term" value="P:RNA catabolic process"/>
    <property type="evidence" value="ECO:0007669"/>
    <property type="project" value="InterPro"/>
</dbReference>
<dbReference type="GO" id="GO:0055087">
    <property type="term" value="C:Ski complex"/>
    <property type="evidence" value="ECO:0007669"/>
    <property type="project" value="InterPro"/>
</dbReference>
<dbReference type="SMART" id="SM00028">
    <property type="entry name" value="TPR"/>
    <property type="match status" value="5"/>
</dbReference>
<feature type="compositionally biased region" description="Basic and acidic residues" evidence="3">
    <location>
        <begin position="87"/>
        <end position="105"/>
    </location>
</feature>
<dbReference type="Gene3D" id="1.25.40.10">
    <property type="entry name" value="Tetratricopeptide repeat domain"/>
    <property type="match status" value="2"/>
</dbReference>
<dbReference type="PANTHER" id="PTHR15704:SF7">
    <property type="entry name" value="SUPERKILLER COMPLEX PROTEIN 3"/>
    <property type="match status" value="1"/>
</dbReference>
<feature type="compositionally biased region" description="Basic and acidic residues" evidence="3">
    <location>
        <begin position="239"/>
        <end position="257"/>
    </location>
</feature>
<feature type="compositionally biased region" description="Low complexity" evidence="3">
    <location>
        <begin position="280"/>
        <end position="289"/>
    </location>
</feature>
<feature type="compositionally biased region" description="Basic and acidic residues" evidence="3">
    <location>
        <begin position="184"/>
        <end position="232"/>
    </location>
</feature>
<sequence length="1293" mass="134431">MESASRAGRGGRGRGRGRAAPSCGAPIDKEGVHGRDEDACGRAMGKGKAKGKGSGRGDEPPATGKVSSGCAEKPALRNGRGGCLEQPLERKVSGRGDEQPSERKGSGGYVEEAATRQGSGGYVEKPSKGKGRGRSVEEPATGRGGGCFGEKASKGKGSGGYVEEPSVGKGGGREAEGPTTGRGNGRDAEEPSKRKGKGRHAEEPAKGKGGSRDDARPAKGRGSGRDAEERGKGKGKTRHVQEPRKGEGNGREVEDTPQRGVPRGVRLGTGRPSRLLQPDGGAATARTAPGAHEPFTLPITFAGRAAEYVICGGDTFVPAKSYAHLLPKASMRVGVVLVGVRVGRPRDSKFGRYIAISVAEARAASPRGRLCDDRTAEGEPFCELVTYAGRSAQFVVAGDTFVPVGLYARFLPIFDGDTLSGRRVAAEGGRKKFRAVTVDEVTRSAVGVTDQEAWLQRSNDLLAAIAQESGSLFTREDLPIADDSLHACTQLVPSAEGGGTDGADAVAPAPPAAPPTAAGVARRARVRDALHAGDFAQCAEMADEALAADAACGWALSLRGWLAFREGDLDESERRLLAAKAALREGAADATERALCCYRLGRLAWRRRDAAPDECGKALAEAAEAAELLPAWGCAHELCGLVHLQLGEPQLAARCFRAALECDANCAAAAEALCRVELREPGGRARLDALCEALVGPTPVAKCVWASVWLGWAALERRAWLEAQQRFRAAIRGAACARGGELPVAAEVWFDARDGAARDWVGTAWGGLSHAYEGQGRVFCAARCVARQLARCREGGAPNPAAEAEGGGGGVVASAAMEREELVDAVEAAAASAADGGAVDPRTAPTHEVCLLECRLGGLHLELQQLDAAVANFCAALRSQPLHLPSLVGLANACLLRARSFTARGEVSPAGRLLGAATVLLRTSLLHHAPPLLPHQLLALTLAAAAELPSAPPHAARAARRAACALVHLQPGGSAGWLQLARACDPPPAELRVCDAPPAAPSARCCLPILQWLVRRGGEAREQAAAWNALGVAAARAGEAAFAQHALLAATQLAPLDPTAWVNYATLCLARGDVGLARQAFACAQQRMPSDYRGWAGQARCAELSLGAARLKNAAVGSPAIQSMLRHSLEQKVVAKTLAHLGAEALLAGTDDTAFYCGAALCALCPDEGWGYLLCGLYLEACGQLEQAKSKLEHALRLFERQCEAGAEGKGTVEVAVNLARVHVKLGECAHAQALLDAHAPDAQDAESRPAEIMLQVDSLRQVIGIAQDHPSVVKCLTSPSGAQAAALDALVS</sequence>
<organism evidence="4 5">
    <name type="scientific">Prymnesium parvum</name>
    <name type="common">Toxic golden alga</name>
    <dbReference type="NCBI Taxonomy" id="97485"/>
    <lineage>
        <taxon>Eukaryota</taxon>
        <taxon>Haptista</taxon>
        <taxon>Haptophyta</taxon>
        <taxon>Prymnesiophyceae</taxon>
        <taxon>Prymnesiales</taxon>
        <taxon>Prymnesiaceae</taxon>
        <taxon>Prymnesium</taxon>
    </lineage>
</organism>
<evidence type="ECO:0000313" key="5">
    <source>
        <dbReference type="Proteomes" id="UP001515480"/>
    </source>
</evidence>
<feature type="compositionally biased region" description="Basic and acidic residues" evidence="3">
    <location>
        <begin position="27"/>
        <end position="40"/>
    </location>
</feature>
<feature type="region of interest" description="Disordered" evidence="3">
    <location>
        <begin position="1"/>
        <end position="289"/>
    </location>
</feature>
<protein>
    <submittedName>
        <fullName evidence="4">Uncharacterized protein</fullName>
    </submittedName>
</protein>
<dbReference type="Proteomes" id="UP001515480">
    <property type="component" value="Unassembled WGS sequence"/>
</dbReference>
<reference evidence="4 5" key="1">
    <citation type="journal article" date="2024" name="Science">
        <title>Giant polyketide synthase enzymes in the biosynthesis of giant marine polyether toxins.</title>
        <authorList>
            <person name="Fallon T.R."/>
            <person name="Shende V.V."/>
            <person name="Wierzbicki I.H."/>
            <person name="Pendleton A.L."/>
            <person name="Watervoot N.F."/>
            <person name="Auber R.P."/>
            <person name="Gonzalez D.J."/>
            <person name="Wisecaver J.H."/>
            <person name="Moore B.S."/>
        </authorList>
    </citation>
    <scope>NUCLEOTIDE SEQUENCE [LARGE SCALE GENOMIC DNA]</scope>
    <source>
        <strain evidence="4 5">12B1</strain>
    </source>
</reference>
<evidence type="ECO:0000256" key="3">
    <source>
        <dbReference type="SAM" id="MobiDB-lite"/>
    </source>
</evidence>
<dbReference type="SUPFAM" id="SSF48452">
    <property type="entry name" value="TPR-like"/>
    <property type="match status" value="3"/>
</dbReference>
<evidence type="ECO:0000313" key="4">
    <source>
        <dbReference type="EMBL" id="KAL1514626.1"/>
    </source>
</evidence>
<dbReference type="InterPro" id="IPR019734">
    <property type="entry name" value="TPR_rpt"/>
</dbReference>
<keyword evidence="1" id="KW-0677">Repeat</keyword>
<evidence type="ECO:0000256" key="1">
    <source>
        <dbReference type="ARBA" id="ARBA00022737"/>
    </source>
</evidence>
<comment type="caution">
    <text evidence="4">The sequence shown here is derived from an EMBL/GenBank/DDBJ whole genome shotgun (WGS) entry which is preliminary data.</text>
</comment>
<keyword evidence="2" id="KW-0802">TPR repeat</keyword>
<proteinExistence type="predicted"/>
<accession>A0AB34J7E2</accession>
<gene>
    <name evidence="4" type="ORF">AB1Y20_003720</name>
</gene>
<dbReference type="InterPro" id="IPR011990">
    <property type="entry name" value="TPR-like_helical_dom_sf"/>
</dbReference>
<keyword evidence="5" id="KW-1185">Reference proteome</keyword>